<dbReference type="InterPro" id="IPR044514">
    <property type="entry name" value="VIN3-like"/>
</dbReference>
<dbReference type="Pfam" id="PF23380">
    <property type="entry name" value="VIN3_C"/>
    <property type="match status" value="1"/>
</dbReference>
<feature type="region of interest" description="Disordered" evidence="6">
    <location>
        <begin position="45"/>
        <end position="114"/>
    </location>
</feature>
<dbReference type="CDD" id="cd00063">
    <property type="entry name" value="FN3"/>
    <property type="match status" value="1"/>
</dbReference>
<keyword evidence="4" id="KW-0862">Zinc</keyword>
<evidence type="ECO:0000313" key="10">
    <source>
        <dbReference type="EMBL" id="KAH7315332.1"/>
    </source>
</evidence>
<organism evidence="10 11">
    <name type="scientific">Ceratopteris richardii</name>
    <name type="common">Triangle waterfern</name>
    <dbReference type="NCBI Taxonomy" id="49495"/>
    <lineage>
        <taxon>Eukaryota</taxon>
        <taxon>Viridiplantae</taxon>
        <taxon>Streptophyta</taxon>
        <taxon>Embryophyta</taxon>
        <taxon>Tracheophyta</taxon>
        <taxon>Polypodiopsida</taxon>
        <taxon>Polypodiidae</taxon>
        <taxon>Polypodiales</taxon>
        <taxon>Pteridineae</taxon>
        <taxon>Pteridaceae</taxon>
        <taxon>Parkerioideae</taxon>
        <taxon>Ceratopteris</taxon>
    </lineage>
</organism>
<dbReference type="OrthoDB" id="1925343at2759"/>
<reference evidence="10" key="1">
    <citation type="submission" date="2021-08" db="EMBL/GenBank/DDBJ databases">
        <title>WGS assembly of Ceratopteris richardii.</title>
        <authorList>
            <person name="Marchant D.B."/>
            <person name="Chen G."/>
            <person name="Jenkins J."/>
            <person name="Shu S."/>
            <person name="Leebens-Mack J."/>
            <person name="Grimwood J."/>
            <person name="Schmutz J."/>
            <person name="Soltis P."/>
            <person name="Soltis D."/>
            <person name="Chen Z.-H."/>
        </authorList>
    </citation>
    <scope>NUCLEOTIDE SEQUENCE</scope>
    <source>
        <strain evidence="10">Whitten #5841</strain>
        <tissue evidence="10">Leaf</tissue>
    </source>
</reference>
<keyword evidence="3" id="KW-0863">Zinc-finger</keyword>
<evidence type="ECO:0000256" key="3">
    <source>
        <dbReference type="ARBA" id="ARBA00022771"/>
    </source>
</evidence>
<dbReference type="InterPro" id="IPR056990">
    <property type="entry name" value="VIN3-like_C"/>
</dbReference>
<evidence type="ECO:0000256" key="5">
    <source>
        <dbReference type="ARBA" id="ARBA00023242"/>
    </source>
</evidence>
<sequence>MKNTDITPAMEIITGVDALNFLYSNTGIRSNKDSVFSKLFSKMNQERTIESRTPTNASMSHAFRKKRKDSRPSRIPKSDEFFDPSPIINSNKAPSRTQVDKRGRRNNSSRKTRTKANCRKLLVVKGDKKELHSLSPSRTSIICKNLACQAVLHPEVSFCRRCSCCICKEFDDNKDPSLWISCDVDEGGCGLSCHVECALQSGVVGVISLNTGSAHLDGVFNCKPCGRISSLIRLWKRQLLIAKEARRVDVLYRRFCLSHRLLHGTVKYKSAYSHLDKAVKILESEVALMNKGSLKLDRCITTRLFCNAEVQELIDLALEQVESLGNSESVILDVSDSGTHEEALRCDICFEDICSTSIVLSVVDNRHVEGVVGYRLWHRKSTDHCYLPIPSYMIPKSVKKVVVPDLQPNTSYIFKLIPFSSDGDQEESEAECCTGVMDSEMIDCEGDDFTQAGELMYRKLNHEGVTKGEDLQYESSQRGTIQGISDRHGRHSSDLSNDTTMLARDIGGDGKGDLFLSQTVVQTGHTVRVGKSTTACMDDDVTSHGELGERETFSFEAHDNISYCQERAMDVEMTDDSNTNSTYWALQVHGHSSRMGMVLHENTSGKMNGPFYGNCDADFCRIRFTIRVVRWLEFQGFLDRKFGMKFLTWYSLRATEHEKRAVSIFIDTLRDSPLSLAAQLVDAFQDIIESKR</sequence>
<dbReference type="Pfam" id="PF23376">
    <property type="entry name" value="Fn3_VIN3"/>
    <property type="match status" value="1"/>
</dbReference>
<dbReference type="PANTHER" id="PTHR46286:SF2">
    <property type="entry name" value="VIN3-LIKE PROTEIN 2"/>
    <property type="match status" value="1"/>
</dbReference>
<feature type="domain" description="VIN3-like C-terminal" evidence="9">
    <location>
        <begin position="624"/>
        <end position="692"/>
    </location>
</feature>
<keyword evidence="2" id="KW-0479">Metal-binding</keyword>
<evidence type="ECO:0000313" key="11">
    <source>
        <dbReference type="Proteomes" id="UP000825935"/>
    </source>
</evidence>
<dbReference type="Pfam" id="PF07227">
    <property type="entry name" value="PHD_Oberon"/>
    <property type="match status" value="1"/>
</dbReference>
<dbReference type="EMBL" id="CM035426">
    <property type="protein sequence ID" value="KAH7315330.1"/>
    <property type="molecule type" value="Genomic_DNA"/>
</dbReference>
<dbReference type="InterPro" id="IPR036116">
    <property type="entry name" value="FN3_sf"/>
</dbReference>
<proteinExistence type="predicted"/>
<feature type="compositionally biased region" description="Basic residues" evidence="6">
    <location>
        <begin position="102"/>
        <end position="114"/>
    </location>
</feature>
<evidence type="ECO:0000259" key="8">
    <source>
        <dbReference type="Pfam" id="PF23376"/>
    </source>
</evidence>
<comment type="subcellular location">
    <subcellularLocation>
        <location evidence="1">Nucleus</location>
    </subcellularLocation>
</comment>
<dbReference type="EMBL" id="CM035426">
    <property type="protein sequence ID" value="KAH7315331.1"/>
    <property type="molecule type" value="Genomic_DNA"/>
</dbReference>
<evidence type="ECO:0000256" key="2">
    <source>
        <dbReference type="ARBA" id="ARBA00022723"/>
    </source>
</evidence>
<keyword evidence="11" id="KW-1185">Reference proteome</keyword>
<dbReference type="InterPro" id="IPR032881">
    <property type="entry name" value="Oberon-like_PHD"/>
</dbReference>
<evidence type="ECO:0000256" key="4">
    <source>
        <dbReference type="ARBA" id="ARBA00022833"/>
    </source>
</evidence>
<dbReference type="GO" id="GO:0040029">
    <property type="term" value="P:epigenetic regulation of gene expression"/>
    <property type="evidence" value="ECO:0007669"/>
    <property type="project" value="InterPro"/>
</dbReference>
<evidence type="ECO:0000259" key="9">
    <source>
        <dbReference type="Pfam" id="PF23380"/>
    </source>
</evidence>
<evidence type="ECO:0000256" key="6">
    <source>
        <dbReference type="SAM" id="MobiDB-lite"/>
    </source>
</evidence>
<dbReference type="PANTHER" id="PTHR46286">
    <property type="entry name" value="VIN3-LIKE PROTEIN 2-RELATED"/>
    <property type="match status" value="1"/>
</dbReference>
<dbReference type="SUPFAM" id="SSF49265">
    <property type="entry name" value="Fibronectin type III"/>
    <property type="match status" value="1"/>
</dbReference>
<keyword evidence="5" id="KW-0539">Nucleus</keyword>
<dbReference type="GO" id="GO:0010048">
    <property type="term" value="P:vernalization response"/>
    <property type="evidence" value="ECO:0007669"/>
    <property type="project" value="InterPro"/>
</dbReference>
<protein>
    <submittedName>
        <fullName evidence="10">Uncharacterized protein</fullName>
    </submittedName>
</protein>
<dbReference type="EMBL" id="CM035426">
    <property type="protein sequence ID" value="KAH7315332.1"/>
    <property type="molecule type" value="Genomic_DNA"/>
</dbReference>
<feature type="domain" description="Oberon-like PHD finger" evidence="7">
    <location>
        <begin position="143"/>
        <end position="259"/>
    </location>
</feature>
<evidence type="ECO:0000259" key="7">
    <source>
        <dbReference type="Pfam" id="PF07227"/>
    </source>
</evidence>
<dbReference type="InterPro" id="IPR058585">
    <property type="entry name" value="Fn3_VIN3"/>
</dbReference>
<feature type="compositionally biased region" description="Polar residues" evidence="6">
    <location>
        <begin position="87"/>
        <end position="97"/>
    </location>
</feature>
<dbReference type="InterPro" id="IPR013783">
    <property type="entry name" value="Ig-like_fold"/>
</dbReference>
<comment type="caution">
    <text evidence="10">The sequence shown here is derived from an EMBL/GenBank/DDBJ whole genome shotgun (WGS) entry which is preliminary data.</text>
</comment>
<dbReference type="GO" id="GO:0005634">
    <property type="term" value="C:nucleus"/>
    <property type="evidence" value="ECO:0007669"/>
    <property type="project" value="UniProtKB-SubCell"/>
</dbReference>
<evidence type="ECO:0000256" key="1">
    <source>
        <dbReference type="ARBA" id="ARBA00004123"/>
    </source>
</evidence>
<dbReference type="InterPro" id="IPR003961">
    <property type="entry name" value="FN3_dom"/>
</dbReference>
<accession>A0A8T2SCU3</accession>
<feature type="domain" description="VIN3-like fibronectin type-III" evidence="8">
    <location>
        <begin position="348"/>
        <end position="434"/>
    </location>
</feature>
<feature type="compositionally biased region" description="Basic and acidic residues" evidence="6">
    <location>
        <begin position="70"/>
        <end position="80"/>
    </location>
</feature>
<gene>
    <name evidence="10" type="ORF">KP509_21G044600</name>
</gene>
<dbReference type="GO" id="GO:0008270">
    <property type="term" value="F:zinc ion binding"/>
    <property type="evidence" value="ECO:0007669"/>
    <property type="project" value="UniProtKB-KW"/>
</dbReference>
<dbReference type="Gene3D" id="2.60.40.10">
    <property type="entry name" value="Immunoglobulins"/>
    <property type="match status" value="1"/>
</dbReference>
<name>A0A8T2SCU3_CERRI</name>
<dbReference type="Proteomes" id="UP000825935">
    <property type="component" value="Chromosome 21"/>
</dbReference>
<dbReference type="AlphaFoldDB" id="A0A8T2SCU3"/>